<dbReference type="EMBL" id="VYKL01000045">
    <property type="protein sequence ID" value="KAA9014525.1"/>
    <property type="molecule type" value="Genomic_DNA"/>
</dbReference>
<accession>A0A5J5H1Z5</accession>
<keyword evidence="6" id="KW-1185">Reference proteome</keyword>
<dbReference type="NCBIfam" id="NF005559">
    <property type="entry name" value="PRK07231.1"/>
    <property type="match status" value="1"/>
</dbReference>
<dbReference type="NCBIfam" id="NF009466">
    <property type="entry name" value="PRK12826.1-2"/>
    <property type="match status" value="1"/>
</dbReference>
<sequence length="266" mass="28456">MEVSPYRLLLILEHISKEEVVYLKLTEKVALITGGAQGIGKETAKKFLQEGAKVVICDYDEKAGLATLEEFGNENADFFKVDVSNSAQIAKVVQATVDKYGRIDILVNNAGITVDGFLTKMDEAAWEKVISVNLSGVYKCTKAVAPVMLQQGSGVILNASSVVGLYGNIGQTNYAATKAGVIGLTKSWAKEFGPKGIRVNAVAPGFIETGMTAAVPQKVLDFMKDKTPLRKLGRPEDIANAYLYLASDDANYVNGTILSVDGGLVI</sequence>
<dbReference type="SMART" id="SM00822">
    <property type="entry name" value="PKS_KR"/>
    <property type="match status" value="1"/>
</dbReference>
<dbReference type="SUPFAM" id="SSF51735">
    <property type="entry name" value="NAD(P)-binding Rossmann-fold domains"/>
    <property type="match status" value="1"/>
</dbReference>
<evidence type="ECO:0000256" key="3">
    <source>
        <dbReference type="ARBA" id="ARBA00023002"/>
    </source>
</evidence>
<dbReference type="CDD" id="cd05333">
    <property type="entry name" value="BKR_SDR_c"/>
    <property type="match status" value="1"/>
</dbReference>
<dbReference type="InterPro" id="IPR020904">
    <property type="entry name" value="Sc_DH/Rdtase_CS"/>
</dbReference>
<dbReference type="EC" id="1.1.1.100" evidence="5"/>
<feature type="domain" description="Ketoreductase" evidence="4">
    <location>
        <begin position="28"/>
        <end position="205"/>
    </location>
</feature>
<keyword evidence="2" id="KW-0521">NADP</keyword>
<comment type="caution">
    <text evidence="5">The sequence shown here is derived from an EMBL/GenBank/DDBJ whole genome shotgun (WGS) entry which is preliminary data.</text>
</comment>
<evidence type="ECO:0000313" key="5">
    <source>
        <dbReference type="EMBL" id="KAA9014525.1"/>
    </source>
</evidence>
<evidence type="ECO:0000256" key="1">
    <source>
        <dbReference type="ARBA" id="ARBA00006484"/>
    </source>
</evidence>
<dbReference type="InterPro" id="IPR002347">
    <property type="entry name" value="SDR_fam"/>
</dbReference>
<dbReference type="Pfam" id="PF13561">
    <property type="entry name" value="adh_short_C2"/>
    <property type="match status" value="1"/>
</dbReference>
<dbReference type="NCBIfam" id="NF004198">
    <property type="entry name" value="PRK05653.1-3"/>
    <property type="match status" value="1"/>
</dbReference>
<dbReference type="InterPro" id="IPR057326">
    <property type="entry name" value="KR_dom"/>
</dbReference>
<dbReference type="GO" id="GO:0004316">
    <property type="term" value="F:3-oxoacyl-[acyl-carrier-protein] reductase (NADPH) activity"/>
    <property type="evidence" value="ECO:0007669"/>
    <property type="project" value="UniProtKB-EC"/>
</dbReference>
<name>A0A5J5H1Z5_9BACI</name>
<dbReference type="InterPro" id="IPR036291">
    <property type="entry name" value="NAD(P)-bd_dom_sf"/>
</dbReference>
<reference evidence="5 6" key="1">
    <citation type="submission" date="2019-09" db="EMBL/GenBank/DDBJ databases">
        <title>Whole genome sequences of isolates from the Mars Exploration Rovers.</title>
        <authorList>
            <person name="Seuylemezian A."/>
            <person name="Vaishampayan P."/>
        </authorList>
    </citation>
    <scope>NUCLEOTIDE SEQUENCE [LARGE SCALE GENOMIC DNA]</scope>
    <source>
        <strain evidence="5 6">MER_TA_151</strain>
    </source>
</reference>
<dbReference type="PROSITE" id="PS00061">
    <property type="entry name" value="ADH_SHORT"/>
    <property type="match status" value="1"/>
</dbReference>
<dbReference type="AlphaFoldDB" id="A0A5J5H1Z5"/>
<dbReference type="PANTHER" id="PTHR42760:SF133">
    <property type="entry name" value="3-OXOACYL-[ACYL-CARRIER-PROTEIN] REDUCTASE"/>
    <property type="match status" value="1"/>
</dbReference>
<dbReference type="PRINTS" id="PR00081">
    <property type="entry name" value="GDHRDH"/>
</dbReference>
<comment type="similarity">
    <text evidence="1">Belongs to the short-chain dehydrogenases/reductases (SDR) family.</text>
</comment>
<dbReference type="OrthoDB" id="9803333at2"/>
<dbReference type="PRINTS" id="PR00080">
    <property type="entry name" value="SDRFAMILY"/>
</dbReference>
<dbReference type="Proteomes" id="UP000326671">
    <property type="component" value="Unassembled WGS sequence"/>
</dbReference>
<dbReference type="FunFam" id="3.40.50.720:FF:000115">
    <property type="entry name" value="3-oxoacyl-[acyl-carrier-protein] reductase FabG"/>
    <property type="match status" value="1"/>
</dbReference>
<dbReference type="Gene3D" id="3.40.50.720">
    <property type="entry name" value="NAD(P)-binding Rossmann-like Domain"/>
    <property type="match status" value="1"/>
</dbReference>
<evidence type="ECO:0000259" key="4">
    <source>
        <dbReference type="SMART" id="SM00822"/>
    </source>
</evidence>
<dbReference type="PANTHER" id="PTHR42760">
    <property type="entry name" value="SHORT-CHAIN DEHYDROGENASES/REDUCTASES FAMILY MEMBER"/>
    <property type="match status" value="1"/>
</dbReference>
<proteinExistence type="inferred from homology"/>
<protein>
    <submittedName>
        <fullName evidence="5">3-oxoacyl-ACP reductase FabG</fullName>
        <ecNumber evidence="5">1.1.1.100</ecNumber>
    </submittedName>
</protein>
<evidence type="ECO:0000256" key="2">
    <source>
        <dbReference type="ARBA" id="ARBA00022857"/>
    </source>
</evidence>
<organism evidence="5 6">
    <name type="scientific">Niallia endozanthoxylica</name>
    <dbReference type="NCBI Taxonomy" id="2036016"/>
    <lineage>
        <taxon>Bacteria</taxon>
        <taxon>Bacillati</taxon>
        <taxon>Bacillota</taxon>
        <taxon>Bacilli</taxon>
        <taxon>Bacillales</taxon>
        <taxon>Bacillaceae</taxon>
        <taxon>Niallia</taxon>
    </lineage>
</organism>
<evidence type="ECO:0000313" key="6">
    <source>
        <dbReference type="Proteomes" id="UP000326671"/>
    </source>
</evidence>
<keyword evidence="3 5" id="KW-0560">Oxidoreductase</keyword>
<gene>
    <name evidence="5" type="primary">fabG</name>
    <name evidence="5" type="ORF">F4V44_23560</name>
</gene>